<evidence type="ECO:0000313" key="1">
    <source>
        <dbReference type="EMBL" id="KKL64270.1"/>
    </source>
</evidence>
<gene>
    <name evidence="1" type="ORF">LCGC14_2166730</name>
</gene>
<accession>A0A0F9G410</accession>
<proteinExistence type="predicted"/>
<organism evidence="1">
    <name type="scientific">marine sediment metagenome</name>
    <dbReference type="NCBI Taxonomy" id="412755"/>
    <lineage>
        <taxon>unclassified sequences</taxon>
        <taxon>metagenomes</taxon>
        <taxon>ecological metagenomes</taxon>
    </lineage>
</organism>
<dbReference type="AlphaFoldDB" id="A0A0F9G410"/>
<dbReference type="EMBL" id="LAZR01027895">
    <property type="protein sequence ID" value="KKL64270.1"/>
    <property type="molecule type" value="Genomic_DNA"/>
</dbReference>
<sequence length="127" mass="14743">MVGQQSEARLVNRWLAKFHRTDPQWTRVRLGQVANHKEAKMYSVILRWADAVFLHDGKIHIVEGKLRPAPGAFGQLELYAELIKVTPEFSQYKSWHVVQILLTPIVDLNMVEQAKKKGILYEVFNDF</sequence>
<name>A0A0F9G410_9ZZZZ</name>
<protein>
    <recommendedName>
        <fullName evidence="2">PD-(D/E)XK endonuclease-like domain-containing protein</fullName>
    </recommendedName>
</protein>
<comment type="caution">
    <text evidence="1">The sequence shown here is derived from an EMBL/GenBank/DDBJ whole genome shotgun (WGS) entry which is preliminary data.</text>
</comment>
<reference evidence="1" key="1">
    <citation type="journal article" date="2015" name="Nature">
        <title>Complex archaea that bridge the gap between prokaryotes and eukaryotes.</title>
        <authorList>
            <person name="Spang A."/>
            <person name="Saw J.H."/>
            <person name="Jorgensen S.L."/>
            <person name="Zaremba-Niedzwiedzka K."/>
            <person name="Martijn J."/>
            <person name="Lind A.E."/>
            <person name="van Eijk R."/>
            <person name="Schleper C."/>
            <person name="Guy L."/>
            <person name="Ettema T.J."/>
        </authorList>
    </citation>
    <scope>NUCLEOTIDE SEQUENCE</scope>
</reference>
<evidence type="ECO:0008006" key="2">
    <source>
        <dbReference type="Google" id="ProtNLM"/>
    </source>
</evidence>